<evidence type="ECO:0000256" key="4">
    <source>
        <dbReference type="RuleBase" id="RU003707"/>
    </source>
</evidence>
<gene>
    <name evidence="5" type="primary">paaG</name>
    <name evidence="5" type="ORF">Atai01_68660</name>
</gene>
<reference evidence="5" key="1">
    <citation type="submission" date="2023-03" db="EMBL/GenBank/DDBJ databases">
        <title>Amycolatopsis taiwanensis NBRC 103393.</title>
        <authorList>
            <person name="Ichikawa N."/>
            <person name="Sato H."/>
            <person name="Tonouchi N."/>
        </authorList>
    </citation>
    <scope>NUCLEOTIDE SEQUENCE</scope>
    <source>
        <strain evidence="5">NBRC 103393</strain>
    </source>
</reference>
<dbReference type="SUPFAM" id="SSF52096">
    <property type="entry name" value="ClpP/crotonase"/>
    <property type="match status" value="1"/>
</dbReference>
<dbReference type="Gene3D" id="3.90.226.10">
    <property type="entry name" value="2-enoyl-CoA Hydratase, Chain A, domain 1"/>
    <property type="match status" value="1"/>
</dbReference>
<evidence type="ECO:0000256" key="1">
    <source>
        <dbReference type="ARBA" id="ARBA00005254"/>
    </source>
</evidence>
<dbReference type="GO" id="GO:0016829">
    <property type="term" value="F:lyase activity"/>
    <property type="evidence" value="ECO:0007669"/>
    <property type="project" value="UniProtKB-KW"/>
</dbReference>
<comment type="similarity">
    <text evidence="1 4">Belongs to the enoyl-CoA hydratase/isomerase family.</text>
</comment>
<evidence type="ECO:0000313" key="5">
    <source>
        <dbReference type="EMBL" id="GLY70247.1"/>
    </source>
</evidence>
<dbReference type="PANTHER" id="PTHR11941:SF169">
    <property type="entry name" value="(7AS)-7A-METHYL-1,5-DIOXO-2,3,5,6,7,7A-HEXAHYDRO-1H-INDENE-CARBOXYL-COA HYDROLASE"/>
    <property type="match status" value="1"/>
</dbReference>
<dbReference type="AlphaFoldDB" id="A0A9W6R9X9"/>
<name>A0A9W6R9X9_9PSEU</name>
<comment type="caution">
    <text evidence="5">The sequence shown here is derived from an EMBL/GenBank/DDBJ whole genome shotgun (WGS) entry which is preliminary data.</text>
</comment>
<organism evidence="5 6">
    <name type="scientific">Amycolatopsis taiwanensis</name>
    <dbReference type="NCBI Taxonomy" id="342230"/>
    <lineage>
        <taxon>Bacteria</taxon>
        <taxon>Bacillati</taxon>
        <taxon>Actinomycetota</taxon>
        <taxon>Actinomycetes</taxon>
        <taxon>Pseudonocardiales</taxon>
        <taxon>Pseudonocardiaceae</taxon>
        <taxon>Amycolatopsis</taxon>
    </lineage>
</organism>
<evidence type="ECO:0000313" key="6">
    <source>
        <dbReference type="Proteomes" id="UP001165136"/>
    </source>
</evidence>
<keyword evidence="3" id="KW-0456">Lyase</keyword>
<keyword evidence="6" id="KW-1185">Reference proteome</keyword>
<dbReference type="InterPro" id="IPR018376">
    <property type="entry name" value="Enoyl-CoA_hyd/isom_CS"/>
</dbReference>
<proteinExistence type="inferred from homology"/>
<dbReference type="PANTHER" id="PTHR11941">
    <property type="entry name" value="ENOYL-COA HYDRATASE-RELATED"/>
    <property type="match status" value="1"/>
</dbReference>
<evidence type="ECO:0000256" key="2">
    <source>
        <dbReference type="ARBA" id="ARBA00023098"/>
    </source>
</evidence>
<dbReference type="InterPro" id="IPR029045">
    <property type="entry name" value="ClpP/crotonase-like_dom_sf"/>
</dbReference>
<dbReference type="Pfam" id="PF00378">
    <property type="entry name" value="ECH_1"/>
    <property type="match status" value="1"/>
</dbReference>
<accession>A0A9W6R9X9</accession>
<dbReference type="Proteomes" id="UP001165136">
    <property type="component" value="Unassembled WGS sequence"/>
</dbReference>
<evidence type="ECO:0000256" key="3">
    <source>
        <dbReference type="ARBA" id="ARBA00023239"/>
    </source>
</evidence>
<dbReference type="PROSITE" id="PS00166">
    <property type="entry name" value="ENOYL_COA_HYDRATASE"/>
    <property type="match status" value="1"/>
</dbReference>
<sequence length="256" mass="26668">MSAATEGLVISTFSDDVATLTLNRPAKLNAVIPELVDELCTALEGAIRTGVGALVLAGAGRSFCSGHDLEANSPADDLGQLRAQLERIQDVTRLVRAAPFPVISKVHGYALGAGCEFALCSDLVVAARDAEFGFPEVGVGLSITGGISRLLPTAVGLVTAKELVLLGERFGAPRAKELGLVNLVVERNELDDAVWRWATALAARPRLAMRLAKAALDNGVGELDSAFETEIGHAMVTQVSPGARQAAAGFVGRDRG</sequence>
<dbReference type="RefSeq" id="WP_285489486.1">
    <property type="nucleotide sequence ID" value="NZ_BSTI01000021.1"/>
</dbReference>
<keyword evidence="2" id="KW-0443">Lipid metabolism</keyword>
<protein>
    <submittedName>
        <fullName evidence="5">Enoyl-CoA hydratase</fullName>
    </submittedName>
</protein>
<dbReference type="InterPro" id="IPR001753">
    <property type="entry name" value="Enoyl-CoA_hydra/iso"/>
</dbReference>
<dbReference type="CDD" id="cd06558">
    <property type="entry name" value="crotonase-like"/>
    <property type="match status" value="1"/>
</dbReference>
<dbReference type="EMBL" id="BSTI01000021">
    <property type="protein sequence ID" value="GLY70247.1"/>
    <property type="molecule type" value="Genomic_DNA"/>
</dbReference>
<dbReference type="GO" id="GO:0006635">
    <property type="term" value="P:fatty acid beta-oxidation"/>
    <property type="evidence" value="ECO:0007669"/>
    <property type="project" value="TreeGrafter"/>
</dbReference>